<dbReference type="SUPFAM" id="SSF55166">
    <property type="entry name" value="Hedgehog/DD-peptidase"/>
    <property type="match status" value="1"/>
</dbReference>
<accession>A0A1I7K7S1</accession>
<organism evidence="1 2">
    <name type="scientific">Xenorhabdus koppenhoeferi</name>
    <dbReference type="NCBI Taxonomy" id="351659"/>
    <lineage>
        <taxon>Bacteria</taxon>
        <taxon>Pseudomonadati</taxon>
        <taxon>Pseudomonadota</taxon>
        <taxon>Gammaproteobacteria</taxon>
        <taxon>Enterobacterales</taxon>
        <taxon>Morganellaceae</taxon>
        <taxon>Xenorhabdus</taxon>
    </lineage>
</organism>
<dbReference type="Gene3D" id="3.30.1380.10">
    <property type="match status" value="1"/>
</dbReference>
<dbReference type="RefSeq" id="WP_092553881.1">
    <property type="nucleotide sequence ID" value="NZ_CAWRBG010000025.1"/>
</dbReference>
<keyword evidence="1" id="KW-0378">Hydrolase</keyword>
<proteinExistence type="predicted"/>
<dbReference type="CDD" id="cd14845">
    <property type="entry name" value="L-Ala-D-Glu_peptidase_like"/>
    <property type="match status" value="1"/>
</dbReference>
<keyword evidence="1" id="KW-0645">Protease</keyword>
<dbReference type="AlphaFoldDB" id="A0A1I7K7S1"/>
<name>A0A1I7K7S1_9GAMM</name>
<reference evidence="2" key="1">
    <citation type="submission" date="2016-10" db="EMBL/GenBank/DDBJ databases">
        <authorList>
            <person name="Varghese N."/>
            <person name="Submissions S."/>
        </authorList>
    </citation>
    <scope>NUCLEOTIDE SEQUENCE [LARGE SCALE GENOMIC DNA]</scope>
    <source>
        <strain evidence="2">DSM 18168</strain>
    </source>
</reference>
<dbReference type="OrthoDB" id="8479979at2"/>
<evidence type="ECO:0000313" key="1">
    <source>
        <dbReference type="EMBL" id="SFU93503.1"/>
    </source>
</evidence>
<dbReference type="EMBL" id="FPBJ01000049">
    <property type="protein sequence ID" value="SFU93503.1"/>
    <property type="molecule type" value="Genomic_DNA"/>
</dbReference>
<gene>
    <name evidence="1" type="ORF">SAMN05421784_1497</name>
</gene>
<dbReference type="InterPro" id="IPR009045">
    <property type="entry name" value="Zn_M74/Hedgehog-like"/>
</dbReference>
<sequence length="132" mass="14726">MATNNFKFSQRSENNLKGVHPDLVAVVRRALALSPVDFTVIEGLRTLERQKQLFAAKKSQTMNSRHLTGHAVDLLPVGADWNNYICWLPVLKAMHQAGEELGIKLRFGITWTGNPNDNPAKFLDAPHVEIPA</sequence>
<dbReference type="Proteomes" id="UP000242496">
    <property type="component" value="Unassembled WGS sequence"/>
</dbReference>
<keyword evidence="2" id="KW-1185">Reference proteome</keyword>
<dbReference type="GO" id="GO:0004180">
    <property type="term" value="F:carboxypeptidase activity"/>
    <property type="evidence" value="ECO:0007669"/>
    <property type="project" value="UniProtKB-KW"/>
</dbReference>
<dbReference type="STRING" id="351659.SAMN05421784_1497"/>
<keyword evidence="1" id="KW-0121">Carboxypeptidase</keyword>
<protein>
    <submittedName>
        <fullName evidence="1">D-alanyl-D-alanine carboxypeptidase</fullName>
    </submittedName>
</protein>
<evidence type="ECO:0000313" key="2">
    <source>
        <dbReference type="Proteomes" id="UP000242496"/>
    </source>
</evidence>